<dbReference type="InterPro" id="IPR034505">
    <property type="entry name" value="Coproporphyrinogen-III_oxidase"/>
</dbReference>
<evidence type="ECO:0000256" key="13">
    <source>
        <dbReference type="ARBA" id="ARBA00024295"/>
    </source>
</evidence>
<comment type="cofactor">
    <cofactor evidence="15">
        <name>[4Fe-4S] cluster</name>
        <dbReference type="ChEBI" id="CHEBI:49883"/>
    </cofactor>
    <text evidence="15">Binds 1 [4Fe-4S] cluster. The cluster is coordinated with 3 cysteines and an exchangeable S-adenosyl-L-methionine.</text>
</comment>
<comment type="caution">
    <text evidence="17">The sequence shown here is derived from an EMBL/GenBank/DDBJ whole genome shotgun (WGS) entry which is preliminary data.</text>
</comment>
<evidence type="ECO:0000256" key="12">
    <source>
        <dbReference type="ARBA" id="ARBA00023244"/>
    </source>
</evidence>
<dbReference type="EC" id="1.3.98.3" evidence="15"/>
<organism evidence="17 18">
    <name type="scientific">Fluctibacter halophilus</name>
    <dbReference type="NCBI Taxonomy" id="226011"/>
    <lineage>
        <taxon>Bacteria</taxon>
        <taxon>Pseudomonadati</taxon>
        <taxon>Pseudomonadota</taxon>
        <taxon>Gammaproteobacteria</taxon>
        <taxon>Alteromonadales</taxon>
        <taxon>Alteromonadaceae</taxon>
        <taxon>Fluctibacter</taxon>
    </lineage>
</organism>
<evidence type="ECO:0000313" key="18">
    <source>
        <dbReference type="Proteomes" id="UP001520878"/>
    </source>
</evidence>
<dbReference type="Gene3D" id="3.80.30.20">
    <property type="entry name" value="tm_1862 like domain"/>
    <property type="match status" value="1"/>
</dbReference>
<evidence type="ECO:0000256" key="5">
    <source>
        <dbReference type="ARBA" id="ARBA00022485"/>
    </source>
</evidence>
<dbReference type="InterPro" id="IPR023404">
    <property type="entry name" value="rSAM_horseshoe"/>
</dbReference>
<evidence type="ECO:0000256" key="8">
    <source>
        <dbReference type="ARBA" id="ARBA00022723"/>
    </source>
</evidence>
<keyword evidence="18" id="KW-1185">Reference proteome</keyword>
<dbReference type="GO" id="GO:0051989">
    <property type="term" value="F:coproporphyrinogen dehydrogenase activity"/>
    <property type="evidence" value="ECO:0007669"/>
    <property type="project" value="UniProtKB-EC"/>
</dbReference>
<comment type="similarity">
    <text evidence="3 15">Belongs to the anaerobic coproporphyrinogen-III oxidase family.</text>
</comment>
<evidence type="ECO:0000256" key="14">
    <source>
        <dbReference type="ARBA" id="ARBA00048321"/>
    </source>
</evidence>
<dbReference type="PIRSF" id="PIRSF000167">
    <property type="entry name" value="HemN"/>
    <property type="match status" value="1"/>
</dbReference>
<protein>
    <recommendedName>
        <fullName evidence="15">Coproporphyrinogen-III oxidase</fullName>
        <ecNumber evidence="15">1.3.98.3</ecNumber>
    </recommendedName>
</protein>
<comment type="pathway">
    <text evidence="2 15">Porphyrin-containing compound metabolism; protoporphyrin-IX biosynthesis; protoporphyrinogen-IX from coproporphyrinogen-III (AdoMet route): step 1/1.</text>
</comment>
<dbReference type="Pfam" id="PF04055">
    <property type="entry name" value="Radical_SAM"/>
    <property type="match status" value="1"/>
</dbReference>
<evidence type="ECO:0000256" key="3">
    <source>
        <dbReference type="ARBA" id="ARBA00005493"/>
    </source>
</evidence>
<dbReference type="NCBIfam" id="TIGR00538">
    <property type="entry name" value="hemN"/>
    <property type="match status" value="1"/>
</dbReference>
<dbReference type="RefSeq" id="WP_229160080.1">
    <property type="nucleotide sequence ID" value="NZ_JAJEWP010000002.1"/>
</dbReference>
<comment type="catalytic activity">
    <reaction evidence="14 15">
        <text>coproporphyrinogen III + 2 S-adenosyl-L-methionine = protoporphyrinogen IX + 2 5'-deoxyadenosine + 2 L-methionine + 2 CO2</text>
        <dbReference type="Rhea" id="RHEA:15425"/>
        <dbReference type="ChEBI" id="CHEBI:16526"/>
        <dbReference type="ChEBI" id="CHEBI:17319"/>
        <dbReference type="ChEBI" id="CHEBI:57307"/>
        <dbReference type="ChEBI" id="CHEBI:57309"/>
        <dbReference type="ChEBI" id="CHEBI:57844"/>
        <dbReference type="ChEBI" id="CHEBI:59789"/>
        <dbReference type="EC" id="1.3.98.3"/>
    </reaction>
</comment>
<dbReference type="CDD" id="cd01335">
    <property type="entry name" value="Radical_SAM"/>
    <property type="match status" value="1"/>
</dbReference>
<keyword evidence="10 15" id="KW-0408">Iron</keyword>
<dbReference type="SFLD" id="SFLDG01065">
    <property type="entry name" value="anaerobic_coproporphyrinogen-I"/>
    <property type="match status" value="1"/>
</dbReference>
<reference evidence="17 18" key="1">
    <citation type="submission" date="2021-10" db="EMBL/GenBank/DDBJ databases">
        <title>Draft genome of Aestuariibacter halophilus JC2043.</title>
        <authorList>
            <person name="Emsley S.A."/>
            <person name="Pfannmuller K.M."/>
            <person name="Ushijima B."/>
            <person name="Saw J.H."/>
            <person name="Videau P."/>
        </authorList>
    </citation>
    <scope>NUCLEOTIDE SEQUENCE [LARGE SCALE GENOMIC DNA]</scope>
    <source>
        <strain evidence="17 18">JC2043</strain>
    </source>
</reference>
<dbReference type="SUPFAM" id="SSF102114">
    <property type="entry name" value="Radical SAM enzymes"/>
    <property type="match status" value="1"/>
</dbReference>
<comment type="subunit">
    <text evidence="4">Monomer.</text>
</comment>
<dbReference type="InterPro" id="IPR006638">
    <property type="entry name" value="Elp3/MiaA/NifB-like_rSAM"/>
</dbReference>
<dbReference type="SFLD" id="SFLDF00277">
    <property type="entry name" value="oxygen-independent_coproporphy"/>
    <property type="match status" value="1"/>
</dbReference>
<keyword evidence="8 15" id="KW-0479">Metal-binding</keyword>
<evidence type="ECO:0000256" key="2">
    <source>
        <dbReference type="ARBA" id="ARBA00004785"/>
    </source>
</evidence>
<keyword evidence="5 15" id="KW-0004">4Fe-4S</keyword>
<evidence type="ECO:0000259" key="16">
    <source>
        <dbReference type="PROSITE" id="PS51918"/>
    </source>
</evidence>
<dbReference type="PANTHER" id="PTHR13932">
    <property type="entry name" value="COPROPORPHYRINIGEN III OXIDASE"/>
    <property type="match status" value="1"/>
</dbReference>
<dbReference type="InterPro" id="IPR007197">
    <property type="entry name" value="rSAM"/>
</dbReference>
<keyword evidence="11 15" id="KW-0411">Iron-sulfur</keyword>
<feature type="domain" description="Radical SAM core" evidence="16">
    <location>
        <begin position="46"/>
        <end position="278"/>
    </location>
</feature>
<dbReference type="Proteomes" id="UP001520878">
    <property type="component" value="Unassembled WGS sequence"/>
</dbReference>
<proteinExistence type="inferred from homology"/>
<sequence length="456" mass="52249">MNLKHLFEPSVLDKFDRPGPRYTSYPTALEFHQDFYHDDFLNACRTSPNQDLSLYIHVPFCHSLCYYCACNKVVTRHQDKAERYLDHLIQEIHVRSQGFKDHRVIQIHLGGGTPTFLQDEQLHNLLKVLRHHFRFSDDVEISIEIDPRQFATQRIDALAEMGFNRISIGVQDTDDRVQQAINRTQSTEHIAGLVARAKQVGMAGVNLDLIYGLPFQTEQTFGRTLSDALAMDVARISLFSYAHLPQRFAAQRKIPEQHLPGPGQKLELMRLAMQTLTDAGYVMIGMDHFAKPDDELAIAQGQGRLQRNFQGYTTLYEADLLGLGVSSISHVNDCFSQNHKQLKDYYQQVNDSGHGLCKGLKLTQDDTIRGFVIRELMCNLHVNKAVVNQRFDINFDDYFSAELEALQPFVDDALVEKDGWHVVIQPRARLLVRRICMLFDAYLSDPLKAKRFSQVI</sequence>
<evidence type="ECO:0000256" key="4">
    <source>
        <dbReference type="ARBA" id="ARBA00011245"/>
    </source>
</evidence>
<keyword evidence="9 15" id="KW-0560">Oxidoreductase</keyword>
<gene>
    <name evidence="17" type="primary">hemN</name>
    <name evidence="17" type="ORF">LJ739_10090</name>
</gene>
<evidence type="ECO:0000256" key="10">
    <source>
        <dbReference type="ARBA" id="ARBA00023004"/>
    </source>
</evidence>
<dbReference type="PROSITE" id="PS51918">
    <property type="entry name" value="RADICAL_SAM"/>
    <property type="match status" value="1"/>
</dbReference>
<dbReference type="InterPro" id="IPR004558">
    <property type="entry name" value="Coprogen_oxidase_HemN"/>
</dbReference>
<comment type="subcellular location">
    <subcellularLocation>
        <location evidence="1 15">Cytoplasm</location>
    </subcellularLocation>
</comment>
<dbReference type="Pfam" id="PF06969">
    <property type="entry name" value="HemN_C"/>
    <property type="match status" value="1"/>
</dbReference>
<evidence type="ECO:0000313" key="17">
    <source>
        <dbReference type="EMBL" id="MCC2616591.1"/>
    </source>
</evidence>
<evidence type="ECO:0000256" key="9">
    <source>
        <dbReference type="ARBA" id="ARBA00023002"/>
    </source>
</evidence>
<dbReference type="Gene3D" id="1.10.10.920">
    <property type="match status" value="1"/>
</dbReference>
<keyword evidence="12 15" id="KW-0627">Porphyrin biosynthesis</keyword>
<comment type="function">
    <text evidence="13">Involved in the heme biosynthesis. Catalyzes the anaerobic oxidative decarboxylation of propionate groups of rings A and B of coproporphyrinogen III to yield the vinyl groups in protoporphyrinogen IX.</text>
</comment>
<evidence type="ECO:0000256" key="7">
    <source>
        <dbReference type="ARBA" id="ARBA00022691"/>
    </source>
</evidence>
<dbReference type="InterPro" id="IPR010723">
    <property type="entry name" value="HemN_C"/>
</dbReference>
<accession>A0ABS8GBJ3</accession>
<dbReference type="SFLD" id="SFLDG01082">
    <property type="entry name" value="B12-binding_domain_containing"/>
    <property type="match status" value="1"/>
</dbReference>
<dbReference type="SFLD" id="SFLDS00029">
    <property type="entry name" value="Radical_SAM"/>
    <property type="match status" value="1"/>
</dbReference>
<keyword evidence="6 15" id="KW-0963">Cytoplasm</keyword>
<keyword evidence="7 15" id="KW-0949">S-adenosyl-L-methionine</keyword>
<dbReference type="SMART" id="SM00729">
    <property type="entry name" value="Elp3"/>
    <property type="match status" value="1"/>
</dbReference>
<evidence type="ECO:0000256" key="1">
    <source>
        <dbReference type="ARBA" id="ARBA00004496"/>
    </source>
</evidence>
<evidence type="ECO:0000256" key="11">
    <source>
        <dbReference type="ARBA" id="ARBA00023014"/>
    </source>
</evidence>
<evidence type="ECO:0000256" key="6">
    <source>
        <dbReference type="ARBA" id="ARBA00022490"/>
    </source>
</evidence>
<dbReference type="InterPro" id="IPR058240">
    <property type="entry name" value="rSAM_sf"/>
</dbReference>
<dbReference type="EMBL" id="JAJEWP010000002">
    <property type="protein sequence ID" value="MCC2616591.1"/>
    <property type="molecule type" value="Genomic_DNA"/>
</dbReference>
<dbReference type="PANTHER" id="PTHR13932:SF6">
    <property type="entry name" value="OXYGEN-INDEPENDENT COPROPORPHYRINOGEN III OXIDASE"/>
    <property type="match status" value="1"/>
</dbReference>
<name>A0ABS8GBJ3_9ALTE</name>
<evidence type="ECO:0000256" key="15">
    <source>
        <dbReference type="PIRNR" id="PIRNR000167"/>
    </source>
</evidence>